<name>A0A9D1N7X7_9FIRM</name>
<accession>A0A9D1N7X7</accession>
<proteinExistence type="predicted"/>
<evidence type="ECO:0000313" key="1">
    <source>
        <dbReference type="EMBL" id="HIU96793.1"/>
    </source>
</evidence>
<sequence>MLKHRHTDKICVGAAVAALFAVISFALWSDDIGVTRAAAEPGYASRLFDDSRVHSIDLKVEDWEGFISEAPEEEYVQCDVAIDGEMYGNVGLRAKGNNSLGLVTEYGLDRYSLKLEFDHYGSGTYHGLDKMSLDASFQDNSYMKNYLAYDMMEMMGVPAPMTSYVWVTVNGEAWGLFLAVEEPEDAFLRRVYGRDQGKLYKPDYRYLEEENADVALRYTDDSFESYDNIFRNARTEISDDDRKRLIDALKILSEASGGTEEDGEELSEAVNVDGALRYFTVQSFVVNLDSYLGPTGHNYFLHERDGILTILPWDYNLAFATYSLGMPEPINDAELYVNYPIDTPASGQIMMERPLFHNIMKVDEYHRQYHRYYDMFLEEYFENGYFQAKVTEVYRMIAPYVEEDPTAYCSYEDFQEGVETITDFCLLRAESVRKQLQGEIPATIRGQSLDSSGFVDASDIWLPDMGEIADLYTE</sequence>
<reference evidence="1" key="2">
    <citation type="journal article" date="2021" name="PeerJ">
        <title>Extensive microbial diversity within the chicken gut microbiome revealed by metagenomics and culture.</title>
        <authorList>
            <person name="Gilroy R."/>
            <person name="Ravi A."/>
            <person name="Getino M."/>
            <person name="Pursley I."/>
            <person name="Horton D.L."/>
            <person name="Alikhan N.F."/>
            <person name="Baker D."/>
            <person name="Gharbi K."/>
            <person name="Hall N."/>
            <person name="Watson M."/>
            <person name="Adriaenssens E.M."/>
            <person name="Foster-Nyarko E."/>
            <person name="Jarju S."/>
            <person name="Secka A."/>
            <person name="Antonio M."/>
            <person name="Oren A."/>
            <person name="Chaudhuri R.R."/>
            <person name="La Ragione R."/>
            <person name="Hildebrand F."/>
            <person name="Pallen M.J."/>
        </authorList>
    </citation>
    <scope>NUCLEOTIDE SEQUENCE</scope>
    <source>
        <strain evidence="1">ChiSjej4B22-8349</strain>
    </source>
</reference>
<keyword evidence="1" id="KW-0808">Transferase</keyword>
<reference evidence="1" key="1">
    <citation type="submission" date="2020-10" db="EMBL/GenBank/DDBJ databases">
        <authorList>
            <person name="Gilroy R."/>
        </authorList>
    </citation>
    <scope>NUCLEOTIDE SEQUENCE</scope>
    <source>
        <strain evidence="1">ChiSjej4B22-8349</strain>
    </source>
</reference>
<dbReference type="GO" id="GO:0016301">
    <property type="term" value="F:kinase activity"/>
    <property type="evidence" value="ECO:0007669"/>
    <property type="project" value="UniProtKB-KW"/>
</dbReference>
<protein>
    <submittedName>
        <fullName evidence="1">CotH kinase family protein</fullName>
    </submittedName>
</protein>
<dbReference type="AlphaFoldDB" id="A0A9D1N7X7"/>
<comment type="caution">
    <text evidence="1">The sequence shown here is derived from an EMBL/GenBank/DDBJ whole genome shotgun (WGS) entry which is preliminary data.</text>
</comment>
<evidence type="ECO:0000313" key="2">
    <source>
        <dbReference type="Proteomes" id="UP000824130"/>
    </source>
</evidence>
<dbReference type="PANTHER" id="PTHR40050">
    <property type="entry name" value="INNER SPORE COAT PROTEIN H"/>
    <property type="match status" value="1"/>
</dbReference>
<dbReference type="Proteomes" id="UP000824130">
    <property type="component" value="Unassembled WGS sequence"/>
</dbReference>
<dbReference type="InterPro" id="IPR014867">
    <property type="entry name" value="Spore_coat_CotH_CotH2/3/7"/>
</dbReference>
<organism evidence="1 2">
    <name type="scientific">Candidatus Allocopromorpha excrementipullorum</name>
    <dbReference type="NCBI Taxonomy" id="2840743"/>
    <lineage>
        <taxon>Bacteria</taxon>
        <taxon>Bacillati</taxon>
        <taxon>Bacillota</taxon>
        <taxon>Clostridia</taxon>
        <taxon>Eubacteriales</taxon>
        <taxon>Eubacteriaceae</taxon>
        <taxon>Eubacteriaceae incertae sedis</taxon>
        <taxon>Candidatus Allocopromorpha</taxon>
    </lineage>
</organism>
<dbReference type="PANTHER" id="PTHR40050:SF1">
    <property type="entry name" value="INNER SPORE COAT PROTEIN H"/>
    <property type="match status" value="1"/>
</dbReference>
<keyword evidence="1" id="KW-0418">Kinase</keyword>
<dbReference type="Pfam" id="PF08757">
    <property type="entry name" value="CotH"/>
    <property type="match status" value="1"/>
</dbReference>
<dbReference type="EMBL" id="DVOB01000191">
    <property type="protein sequence ID" value="HIU96793.1"/>
    <property type="molecule type" value="Genomic_DNA"/>
</dbReference>
<gene>
    <name evidence="1" type="ORF">IAD25_08860</name>
</gene>